<sequence>MDHPPLSPSWLTQWCDQIAEAVDAMLVDFEDAYGYTPGANGIREANADDLRAARDYGHEALGFSDMATFYASIGDVSLPDVGNGCFIHSARHVLNQLAEEGPVFIPESDDPLGMVIASDGGGLLFVADWCGAIHRSSTASVDCGEFHRVAENLPEFLDLIRRSVLRFTGTGEVGHL</sequence>
<dbReference type="RefSeq" id="WP_206969395.1">
    <property type="nucleotide sequence ID" value="NZ_BAAAJJ010000008.1"/>
</dbReference>
<dbReference type="AlphaFoldDB" id="A0A939FI14"/>
<accession>A0A939FI14</accession>
<name>A0A939FI14_9ACTN</name>
<keyword evidence="2" id="KW-1185">Reference proteome</keyword>
<organism evidence="1 2">
    <name type="scientific">Streptomyces beijiangensis</name>
    <dbReference type="NCBI Taxonomy" id="163361"/>
    <lineage>
        <taxon>Bacteria</taxon>
        <taxon>Bacillati</taxon>
        <taxon>Actinomycetota</taxon>
        <taxon>Actinomycetes</taxon>
        <taxon>Kitasatosporales</taxon>
        <taxon>Streptomycetaceae</taxon>
        <taxon>Streptomyces</taxon>
    </lineage>
</organism>
<reference evidence="1" key="1">
    <citation type="submission" date="2021-03" db="EMBL/GenBank/DDBJ databases">
        <title>Streptomyces poriferae sp. nov., a novel marine sponge-derived Actinobacteria species with anti-MRSA activity.</title>
        <authorList>
            <person name="Sandoval-Powers M."/>
            <person name="Kralova S."/>
            <person name="Nguyen G.-S."/>
            <person name="Fawwal D."/>
            <person name="Degnes K."/>
            <person name="Klinkenberg G."/>
            <person name="Sletta H."/>
            <person name="Wentzel A."/>
            <person name="Liles M.R."/>
        </authorList>
    </citation>
    <scope>NUCLEOTIDE SEQUENCE</scope>
    <source>
        <strain evidence="1">DSM 41794</strain>
    </source>
</reference>
<evidence type="ECO:0000313" key="2">
    <source>
        <dbReference type="Proteomes" id="UP000664167"/>
    </source>
</evidence>
<proteinExistence type="predicted"/>
<dbReference type="EMBL" id="JAFLRJ010000664">
    <property type="protein sequence ID" value="MBO0517515.1"/>
    <property type="molecule type" value="Genomic_DNA"/>
</dbReference>
<evidence type="ECO:0008006" key="3">
    <source>
        <dbReference type="Google" id="ProtNLM"/>
    </source>
</evidence>
<evidence type="ECO:0000313" key="1">
    <source>
        <dbReference type="EMBL" id="MBO0517515.1"/>
    </source>
</evidence>
<dbReference type="Proteomes" id="UP000664167">
    <property type="component" value="Unassembled WGS sequence"/>
</dbReference>
<protein>
    <recommendedName>
        <fullName evidence="3">SMI1/KNR4 family protein</fullName>
    </recommendedName>
</protein>
<comment type="caution">
    <text evidence="1">The sequence shown here is derived from an EMBL/GenBank/DDBJ whole genome shotgun (WGS) entry which is preliminary data.</text>
</comment>
<gene>
    <name evidence="1" type="ORF">J0695_38045</name>
</gene>